<dbReference type="InterPro" id="IPR017968">
    <property type="entry name" value="Acylphosphatase_CS"/>
</dbReference>
<comment type="catalytic activity">
    <reaction evidence="4 5">
        <text>an acyl phosphate + H2O = a carboxylate + phosphate + H(+)</text>
        <dbReference type="Rhea" id="RHEA:14965"/>
        <dbReference type="ChEBI" id="CHEBI:15377"/>
        <dbReference type="ChEBI" id="CHEBI:15378"/>
        <dbReference type="ChEBI" id="CHEBI:29067"/>
        <dbReference type="ChEBI" id="CHEBI:43474"/>
        <dbReference type="ChEBI" id="CHEBI:59918"/>
        <dbReference type="EC" id="3.6.1.7"/>
    </reaction>
</comment>
<feature type="active site" evidence="5">
    <location>
        <position position="18"/>
    </location>
</feature>
<dbReference type="AlphaFoldDB" id="A0A0F3IJV3"/>
<dbReference type="EC" id="3.6.1.7" evidence="2 5"/>
<sequence length="89" mass="9770">MRRVHILVSGRVQGVFFRKATQQQAKRLGVLGSAKNLPDGRVEIIAEAETATLEAFIAWCHKGPVAARVDDVQLTELTITTPLNGFDIQ</sequence>
<feature type="active site" evidence="5">
    <location>
        <position position="36"/>
    </location>
</feature>
<feature type="domain" description="Acylphosphatase-like" evidence="7">
    <location>
        <begin position="3"/>
        <end position="89"/>
    </location>
</feature>
<evidence type="ECO:0000256" key="5">
    <source>
        <dbReference type="PROSITE-ProRule" id="PRU00520"/>
    </source>
</evidence>
<protein>
    <recommendedName>
        <fullName evidence="3 5">acylphosphatase</fullName>
        <ecNumber evidence="2 5">3.6.1.7</ecNumber>
    </recommendedName>
</protein>
<dbReference type="RefSeq" id="WP_045779904.1">
    <property type="nucleotide sequence ID" value="NZ_LAJX01000168.1"/>
</dbReference>
<accession>A0A0F3IJV3</accession>
<dbReference type="PATRIC" id="fig|1632867.3.peg.1693"/>
<evidence type="ECO:0000313" key="9">
    <source>
        <dbReference type="Proteomes" id="UP000033684"/>
    </source>
</evidence>
<dbReference type="PANTHER" id="PTHR47268">
    <property type="entry name" value="ACYLPHOSPHATASE"/>
    <property type="match status" value="1"/>
</dbReference>
<comment type="caution">
    <text evidence="8">The sequence shown here is derived from an EMBL/GenBank/DDBJ whole genome shotgun (WGS) entry which is preliminary data.</text>
</comment>
<evidence type="ECO:0000256" key="3">
    <source>
        <dbReference type="ARBA" id="ARBA00015991"/>
    </source>
</evidence>
<dbReference type="Gene3D" id="3.30.70.100">
    <property type="match status" value="1"/>
</dbReference>
<dbReference type="InterPro" id="IPR020456">
    <property type="entry name" value="Acylphosphatase"/>
</dbReference>
<dbReference type="SUPFAM" id="SSF54975">
    <property type="entry name" value="Acylphosphatase/BLUF domain-like"/>
    <property type="match status" value="1"/>
</dbReference>
<evidence type="ECO:0000259" key="7">
    <source>
        <dbReference type="PROSITE" id="PS51160"/>
    </source>
</evidence>
<organism evidence="8 9">
    <name type="scientific">Methylocucumis oryzae</name>
    <dbReference type="NCBI Taxonomy" id="1632867"/>
    <lineage>
        <taxon>Bacteria</taxon>
        <taxon>Pseudomonadati</taxon>
        <taxon>Pseudomonadota</taxon>
        <taxon>Gammaproteobacteria</taxon>
        <taxon>Methylococcales</taxon>
        <taxon>Methylococcaceae</taxon>
        <taxon>Methylocucumis</taxon>
    </lineage>
</organism>
<evidence type="ECO:0000256" key="1">
    <source>
        <dbReference type="ARBA" id="ARBA00005614"/>
    </source>
</evidence>
<keyword evidence="9" id="KW-1185">Reference proteome</keyword>
<dbReference type="EMBL" id="LAJX01000168">
    <property type="protein sequence ID" value="KJV05834.1"/>
    <property type="molecule type" value="Genomic_DNA"/>
</dbReference>
<comment type="similarity">
    <text evidence="1 6">Belongs to the acylphosphatase family.</text>
</comment>
<gene>
    <name evidence="8" type="ORF">VZ94_15375</name>
</gene>
<evidence type="ECO:0000256" key="4">
    <source>
        <dbReference type="ARBA" id="ARBA00047645"/>
    </source>
</evidence>
<dbReference type="Proteomes" id="UP000033684">
    <property type="component" value="Unassembled WGS sequence"/>
</dbReference>
<dbReference type="PANTHER" id="PTHR47268:SF4">
    <property type="entry name" value="ACYLPHOSPHATASE"/>
    <property type="match status" value="1"/>
</dbReference>
<evidence type="ECO:0000313" key="8">
    <source>
        <dbReference type="EMBL" id="KJV05834.1"/>
    </source>
</evidence>
<keyword evidence="5" id="KW-0378">Hydrolase</keyword>
<dbReference type="Pfam" id="PF00708">
    <property type="entry name" value="Acylphosphatase"/>
    <property type="match status" value="1"/>
</dbReference>
<name>A0A0F3IJV3_9GAMM</name>
<reference evidence="9" key="1">
    <citation type="submission" date="2015-03" db="EMBL/GenBank/DDBJ databases">
        <title>Draft genome sequence of a novel methanotroph (Sn10-6) isolated from flooded ricefield rhizosphere in India.</title>
        <authorList>
            <person name="Pandit P.S."/>
            <person name="Pore S.D."/>
            <person name="Arora P."/>
            <person name="Kapse N.G."/>
            <person name="Dhakephalkar P.K."/>
            <person name="Rahalkar M.C."/>
        </authorList>
    </citation>
    <scope>NUCLEOTIDE SEQUENCE [LARGE SCALE GENOMIC DNA]</scope>
    <source>
        <strain evidence="9">Sn10-6</strain>
    </source>
</reference>
<dbReference type="PROSITE" id="PS00150">
    <property type="entry name" value="ACYLPHOSPHATASE_1"/>
    <property type="match status" value="1"/>
</dbReference>
<dbReference type="PROSITE" id="PS51160">
    <property type="entry name" value="ACYLPHOSPHATASE_3"/>
    <property type="match status" value="1"/>
</dbReference>
<dbReference type="InterPro" id="IPR001792">
    <property type="entry name" value="Acylphosphatase-like_dom"/>
</dbReference>
<dbReference type="OrthoDB" id="5295388at2"/>
<evidence type="ECO:0000256" key="2">
    <source>
        <dbReference type="ARBA" id="ARBA00012150"/>
    </source>
</evidence>
<evidence type="ECO:0000256" key="6">
    <source>
        <dbReference type="RuleBase" id="RU004168"/>
    </source>
</evidence>
<reference evidence="8 9" key="2">
    <citation type="journal article" date="2016" name="Microb. Ecol.">
        <title>Genome Characteristics of a Novel Type I Methanotroph (Sn10-6) Isolated from a Flooded Indian Rice Field.</title>
        <authorList>
            <person name="Rahalkar M.C."/>
            <person name="Pandit P.S."/>
            <person name="Dhakephalkar P.K."/>
            <person name="Pore S."/>
            <person name="Arora P."/>
            <person name="Kapse N."/>
        </authorList>
    </citation>
    <scope>NUCLEOTIDE SEQUENCE [LARGE SCALE GENOMIC DNA]</scope>
    <source>
        <strain evidence="8 9">Sn10-6</strain>
    </source>
</reference>
<dbReference type="InterPro" id="IPR036046">
    <property type="entry name" value="Acylphosphatase-like_dom_sf"/>
</dbReference>
<proteinExistence type="inferred from homology"/>
<dbReference type="GO" id="GO:0003998">
    <property type="term" value="F:acylphosphatase activity"/>
    <property type="evidence" value="ECO:0007669"/>
    <property type="project" value="UniProtKB-EC"/>
</dbReference>